<name>A0A0M8K6V6_9CHLR</name>
<protein>
    <submittedName>
        <fullName evidence="1">Uncharacterized protein</fullName>
    </submittedName>
</protein>
<comment type="caution">
    <text evidence="1">The sequence shown here is derived from an EMBL/GenBank/DDBJ whole genome shotgun (WGS) entry which is preliminary data.</text>
</comment>
<proteinExistence type="predicted"/>
<dbReference type="EMBL" id="BBZA01000021">
    <property type="protein sequence ID" value="GAP61942.1"/>
    <property type="molecule type" value="Genomic_DNA"/>
</dbReference>
<accession>A0A0M8K6V6</accession>
<evidence type="ECO:0000313" key="1">
    <source>
        <dbReference type="EMBL" id="GAP61942.1"/>
    </source>
</evidence>
<reference evidence="2" key="2">
    <citation type="submission" date="2015-08" db="EMBL/GenBank/DDBJ databases">
        <title>Draft Genome Sequence of a Heterotrophic Facultative Anaerobic Bacterium Ardenticatena maritima Strain 110S.</title>
        <authorList>
            <person name="Kawaichi S."/>
            <person name="Yoshida T."/>
            <person name="Sako Y."/>
            <person name="Nakamura R."/>
        </authorList>
    </citation>
    <scope>NUCLEOTIDE SEQUENCE [LARGE SCALE GENOMIC DNA]</scope>
    <source>
        <strain evidence="2">110S</strain>
    </source>
</reference>
<dbReference type="AlphaFoldDB" id="A0A0M8K6V6"/>
<gene>
    <name evidence="1" type="ORF">ARMA_0364</name>
</gene>
<dbReference type="InParanoid" id="A0A0M8K6V6"/>
<keyword evidence="2" id="KW-1185">Reference proteome</keyword>
<dbReference type="RefSeq" id="WP_054491871.1">
    <property type="nucleotide sequence ID" value="NZ_BBZA01000021.1"/>
</dbReference>
<sequence length="63" mass="6904">MNGQPTLDELETAFAHHAPVVVRFQPADTWGDAAVLRPCFQPRMAGRSFSPCARKPSPPTRGK</sequence>
<reference evidence="1 2" key="1">
    <citation type="journal article" date="2015" name="Genome Announc.">
        <title>Draft Genome Sequence of a Heterotrophic Facultative Anaerobic Thermophilic Bacterium, Ardenticatena maritima Strain 110ST.</title>
        <authorList>
            <person name="Kawaichi S."/>
            <person name="Yoshida T."/>
            <person name="Sako Y."/>
            <person name="Nakamura R."/>
        </authorList>
    </citation>
    <scope>NUCLEOTIDE SEQUENCE [LARGE SCALE GENOMIC DNA]</scope>
    <source>
        <strain evidence="1 2">110S</strain>
    </source>
</reference>
<evidence type="ECO:0000313" key="2">
    <source>
        <dbReference type="Proteomes" id="UP000037784"/>
    </source>
</evidence>
<organism evidence="1 2">
    <name type="scientific">Ardenticatena maritima</name>
    <dbReference type="NCBI Taxonomy" id="872965"/>
    <lineage>
        <taxon>Bacteria</taxon>
        <taxon>Bacillati</taxon>
        <taxon>Chloroflexota</taxon>
        <taxon>Ardenticatenia</taxon>
        <taxon>Ardenticatenales</taxon>
        <taxon>Ardenticatenaceae</taxon>
        <taxon>Ardenticatena</taxon>
    </lineage>
</organism>
<dbReference type="Proteomes" id="UP000037784">
    <property type="component" value="Unassembled WGS sequence"/>
</dbReference>